<name>V7PB90_PLAYE</name>
<dbReference type="Pfam" id="PF01248">
    <property type="entry name" value="Ribosomal_L7Ae"/>
    <property type="match status" value="1"/>
</dbReference>
<evidence type="ECO:0000256" key="2">
    <source>
        <dbReference type="ARBA" id="ARBA00023274"/>
    </source>
</evidence>
<dbReference type="InterPro" id="IPR029064">
    <property type="entry name" value="Ribosomal_eL30-like_sf"/>
</dbReference>
<reference evidence="5 6" key="1">
    <citation type="submission" date="2013-11" db="EMBL/GenBank/DDBJ databases">
        <title>The Genome Sequence of Plasmodium yoelii 17X.</title>
        <authorList>
            <consortium name="The Broad Institute Genomics Platform"/>
            <consortium name="The Broad Institute Genome Sequencing Center for Infectious Disease"/>
            <person name="Neafsey D."/>
            <person name="Adams J."/>
            <person name="Walker B."/>
            <person name="Young S.K."/>
            <person name="Zeng Q."/>
            <person name="Gargeya S."/>
            <person name="Fitzgerald M."/>
            <person name="Haas B."/>
            <person name="Abouelleil A."/>
            <person name="Alvarado L."/>
            <person name="Chapman S.B."/>
            <person name="Gainer-Dewar J."/>
            <person name="Goldberg J."/>
            <person name="Griggs A."/>
            <person name="Gujja S."/>
            <person name="Hansen M."/>
            <person name="Howarth C."/>
            <person name="Imamovic A."/>
            <person name="Ireland A."/>
            <person name="Larimer J."/>
            <person name="McCowan C."/>
            <person name="Murphy C."/>
            <person name="Pearson M."/>
            <person name="Poon T.W."/>
            <person name="Priest M."/>
            <person name="Roberts A."/>
            <person name="Saif S."/>
            <person name="Shea T."/>
            <person name="Sykes S."/>
            <person name="Wortman J."/>
            <person name="Nusbaum C."/>
            <person name="Birren B."/>
        </authorList>
    </citation>
    <scope>NUCLEOTIDE SEQUENCE [LARGE SCALE GENOMIC DNA]</scope>
    <source>
        <strain evidence="5 6">17X</strain>
    </source>
</reference>
<dbReference type="SUPFAM" id="SSF55315">
    <property type="entry name" value="L30e-like"/>
    <property type="match status" value="1"/>
</dbReference>
<keyword evidence="2" id="KW-0687">Ribonucleoprotein</keyword>
<evidence type="ECO:0000256" key="1">
    <source>
        <dbReference type="ARBA" id="ARBA00007337"/>
    </source>
</evidence>
<dbReference type="InterPro" id="IPR018492">
    <property type="entry name" value="Ribosomal_eL8/Nhp2"/>
</dbReference>
<proteinExistence type="inferred from homology"/>
<keyword evidence="6" id="KW-1185">Reference proteome</keyword>
<dbReference type="OrthoDB" id="5364946at2759"/>
<protein>
    <recommendedName>
        <fullName evidence="4">Ribosomal protein eL8/eL30/eS12/Gadd45 domain-containing protein</fullName>
    </recommendedName>
</protein>
<dbReference type="EMBL" id="KI635815">
    <property type="protein sequence ID" value="ETB56669.1"/>
    <property type="molecule type" value="Genomic_DNA"/>
</dbReference>
<organism evidence="5 6">
    <name type="scientific">Plasmodium yoelii 17X</name>
    <dbReference type="NCBI Taxonomy" id="1323249"/>
    <lineage>
        <taxon>Eukaryota</taxon>
        <taxon>Sar</taxon>
        <taxon>Alveolata</taxon>
        <taxon>Apicomplexa</taxon>
        <taxon>Aconoidasida</taxon>
        <taxon>Haemosporida</taxon>
        <taxon>Plasmodiidae</taxon>
        <taxon>Plasmodium</taxon>
        <taxon>Plasmodium (Vinckeia)</taxon>
    </lineage>
</organism>
<dbReference type="Proteomes" id="UP000018538">
    <property type="component" value="Unassembled WGS sequence"/>
</dbReference>
<gene>
    <name evidence="5" type="ORF">YYC_05490</name>
</gene>
<evidence type="ECO:0000256" key="3">
    <source>
        <dbReference type="SAM" id="MobiDB-lite"/>
    </source>
</evidence>
<evidence type="ECO:0000259" key="4">
    <source>
        <dbReference type="Pfam" id="PF01248"/>
    </source>
</evidence>
<dbReference type="AlphaFoldDB" id="V7PB90"/>
<feature type="domain" description="Ribosomal protein eL8/eL30/eS12/Gadd45" evidence="4">
    <location>
        <begin position="110"/>
        <end position="199"/>
    </location>
</feature>
<dbReference type="PRINTS" id="PR00881">
    <property type="entry name" value="L7ARS6FAMILY"/>
</dbReference>
<feature type="compositionally biased region" description="Basic and acidic residues" evidence="3">
    <location>
        <begin position="1"/>
        <end position="19"/>
    </location>
</feature>
<dbReference type="GO" id="GO:1990904">
    <property type="term" value="C:ribonucleoprotein complex"/>
    <property type="evidence" value="ECO:0007669"/>
    <property type="project" value="UniProtKB-KW"/>
</dbReference>
<comment type="similarity">
    <text evidence="1">Belongs to the eukaryotic ribosomal protein eL8 family.</text>
</comment>
<evidence type="ECO:0000313" key="5">
    <source>
        <dbReference type="EMBL" id="ETB56669.1"/>
    </source>
</evidence>
<feature type="region of interest" description="Disordered" evidence="3">
    <location>
        <begin position="1"/>
        <end position="55"/>
    </location>
</feature>
<evidence type="ECO:0000313" key="6">
    <source>
        <dbReference type="Proteomes" id="UP000018538"/>
    </source>
</evidence>
<feature type="compositionally biased region" description="Acidic residues" evidence="3">
    <location>
        <begin position="20"/>
        <end position="38"/>
    </location>
</feature>
<dbReference type="InterPro" id="IPR004038">
    <property type="entry name" value="Ribosomal_eL8/eL30/eS12/Gad45"/>
</dbReference>
<accession>V7PB90</accession>
<sequence>MEINSVKDDASELKRKKEEEKEEEEEQTENEQENEQENDNNSVTSTNKNKEKKGYDKTIEEIKKENSNSYISKISEPLLKKKYYKYLLKIIDYTYHAKINATHIIKTNEQIDDKKKKILKTKFLIIGLSQVIKAIRRGIKGILILAIDVFPIDIICHMPVFCEENNIPYTFFTTKNKLAHLCKLKRSITCLFICKPNNDLTEFENTLNKYSTKHKISNYNKAYDKLQTAIKKNHPFFQ</sequence>
<dbReference type="Gene3D" id="3.30.1330.30">
    <property type="match status" value="1"/>
</dbReference>